<organism evidence="3 4">
    <name type="scientific">Pristionchus pacificus</name>
    <name type="common">Parasitic nematode worm</name>
    <dbReference type="NCBI Taxonomy" id="54126"/>
    <lineage>
        <taxon>Eukaryota</taxon>
        <taxon>Metazoa</taxon>
        <taxon>Ecdysozoa</taxon>
        <taxon>Nematoda</taxon>
        <taxon>Chromadorea</taxon>
        <taxon>Rhabditida</taxon>
        <taxon>Rhabditina</taxon>
        <taxon>Diplogasteromorpha</taxon>
        <taxon>Diplogasteroidea</taxon>
        <taxon>Neodiplogasteridae</taxon>
        <taxon>Pristionchus</taxon>
    </lineage>
</organism>
<dbReference type="GO" id="GO:0003723">
    <property type="term" value="F:RNA binding"/>
    <property type="evidence" value="ECO:0007669"/>
    <property type="project" value="UniProtKB-UniRule"/>
</dbReference>
<proteinExistence type="predicted"/>
<dbReference type="Gene3D" id="3.30.70.330">
    <property type="match status" value="1"/>
</dbReference>
<dbReference type="GO" id="GO:0071011">
    <property type="term" value="C:precatalytic spliceosome"/>
    <property type="evidence" value="ECO:0000318"/>
    <property type="project" value="GO_Central"/>
</dbReference>
<sequence>MTAMLVLGNLLSRVRYLLYCLASIPGCSNRLRTHALLGVCAADGGTLSSSLASVTLSPLNNDALPSSTSGPRPTVFSTNEFNPDLPGPTAHQQNFIKRYRTRSYRTPLTAPSPPTTSTVYIGNVRESMCEQELFELFSIAGEVDAIALPIDRVSGAKRGFGFCKFVDASSAQNAVDLLNGHDDLLIRLKI</sequence>
<accession>A0A2A6C8W6</accession>
<evidence type="ECO:0000313" key="3">
    <source>
        <dbReference type="EnsemblMetazoa" id="PPA34873.1"/>
    </source>
</evidence>
<dbReference type="SUPFAM" id="SSF54928">
    <property type="entry name" value="RNA-binding domain, RBD"/>
    <property type="match status" value="1"/>
</dbReference>
<name>A0A2A6C8W6_PRIPA</name>
<dbReference type="PROSITE" id="PS50102">
    <property type="entry name" value="RRM"/>
    <property type="match status" value="1"/>
</dbReference>
<dbReference type="InterPro" id="IPR035979">
    <property type="entry name" value="RBD_domain_sf"/>
</dbReference>
<accession>A0A8R1UL04</accession>
<feature type="region of interest" description="Disordered" evidence="1">
    <location>
        <begin position="62"/>
        <end position="83"/>
    </location>
</feature>
<reference evidence="3" key="2">
    <citation type="submission" date="2022-06" db="UniProtKB">
        <authorList>
            <consortium name="EnsemblMetazoa"/>
        </authorList>
    </citation>
    <scope>IDENTIFICATION</scope>
    <source>
        <strain evidence="3">PS312</strain>
    </source>
</reference>
<dbReference type="InterPro" id="IPR051847">
    <property type="entry name" value="RNA_proc/Spliceosome_comp"/>
</dbReference>
<evidence type="ECO:0000313" key="4">
    <source>
        <dbReference type="Proteomes" id="UP000005239"/>
    </source>
</evidence>
<dbReference type="OrthoDB" id="6110261at2759"/>
<dbReference type="Proteomes" id="UP000005239">
    <property type="component" value="Unassembled WGS sequence"/>
</dbReference>
<dbReference type="GO" id="GO:0000398">
    <property type="term" value="P:mRNA splicing, via spliceosome"/>
    <property type="evidence" value="ECO:0000318"/>
    <property type="project" value="GO_Central"/>
</dbReference>
<dbReference type="AlphaFoldDB" id="A0A2A6C8W6"/>
<dbReference type="EnsemblMetazoa" id="PPA34873.1">
    <property type="protein sequence ID" value="PPA34873.1"/>
    <property type="gene ID" value="WBGene00273242"/>
</dbReference>
<dbReference type="InterPro" id="IPR000504">
    <property type="entry name" value="RRM_dom"/>
</dbReference>
<dbReference type="PANTHER" id="PTHR45880:SF1">
    <property type="entry name" value="RNA-BINDING MOTIF PROTEIN, X-LINKED 2"/>
    <property type="match status" value="1"/>
</dbReference>
<dbReference type="InterPro" id="IPR012677">
    <property type="entry name" value="Nucleotide-bd_a/b_plait_sf"/>
</dbReference>
<dbReference type="PANTHER" id="PTHR45880">
    <property type="entry name" value="RNA-BINDING MOTIF PROTEIN, X-LINKED 2"/>
    <property type="match status" value="1"/>
</dbReference>
<feature type="chain" id="PRO_5043321506" evidence="2">
    <location>
        <begin position="17"/>
        <end position="190"/>
    </location>
</feature>
<feature type="signal peptide" evidence="2">
    <location>
        <begin position="1"/>
        <end position="16"/>
    </location>
</feature>
<keyword evidence="2" id="KW-0732">Signal</keyword>
<evidence type="ECO:0000256" key="2">
    <source>
        <dbReference type="SAM" id="SignalP"/>
    </source>
</evidence>
<feature type="compositionally biased region" description="Polar residues" evidence="1">
    <location>
        <begin position="63"/>
        <end position="81"/>
    </location>
</feature>
<evidence type="ECO:0000256" key="1">
    <source>
        <dbReference type="SAM" id="MobiDB-lite"/>
    </source>
</evidence>
<dbReference type="SMART" id="SM00360">
    <property type="entry name" value="RRM"/>
    <property type="match status" value="1"/>
</dbReference>
<dbReference type="GO" id="GO:0005686">
    <property type="term" value="C:U2 snRNP"/>
    <property type="evidence" value="ECO:0000318"/>
    <property type="project" value="GO_Central"/>
</dbReference>
<gene>
    <name evidence="3" type="primary">WBGene00273242</name>
</gene>
<reference evidence="4" key="1">
    <citation type="journal article" date="2008" name="Nat. Genet.">
        <title>The Pristionchus pacificus genome provides a unique perspective on nematode lifestyle and parasitism.</title>
        <authorList>
            <person name="Dieterich C."/>
            <person name="Clifton S.W."/>
            <person name="Schuster L.N."/>
            <person name="Chinwalla A."/>
            <person name="Delehaunty K."/>
            <person name="Dinkelacker I."/>
            <person name="Fulton L."/>
            <person name="Fulton R."/>
            <person name="Godfrey J."/>
            <person name="Minx P."/>
            <person name="Mitreva M."/>
            <person name="Roeseler W."/>
            <person name="Tian H."/>
            <person name="Witte H."/>
            <person name="Yang S.P."/>
            <person name="Wilson R.K."/>
            <person name="Sommer R.J."/>
        </authorList>
    </citation>
    <scope>NUCLEOTIDE SEQUENCE [LARGE SCALE GENOMIC DNA]</scope>
    <source>
        <strain evidence="4">PS312</strain>
    </source>
</reference>
<dbReference type="Pfam" id="PF00076">
    <property type="entry name" value="RRM_1"/>
    <property type="match status" value="1"/>
</dbReference>
<keyword evidence="4" id="KW-1185">Reference proteome</keyword>
<protein>
    <submittedName>
        <fullName evidence="3">RNA binding protein</fullName>
    </submittedName>
</protein>